<reference evidence="1" key="1">
    <citation type="journal article" date="2013" name="BMC Genomics">
        <title>Unscrambling butterfly oogenesis.</title>
        <authorList>
            <person name="Carter J.M."/>
            <person name="Baker S.C."/>
            <person name="Pink R."/>
            <person name="Carter D.R."/>
            <person name="Collins A."/>
            <person name="Tomlin J."/>
            <person name="Gibbs M."/>
            <person name="Breuker C.J."/>
        </authorList>
    </citation>
    <scope>NUCLEOTIDE SEQUENCE</scope>
    <source>
        <tissue evidence="1">Ovary</tissue>
    </source>
</reference>
<sequence length="83" mass="8828">MCVVIWPLDKAANGCDPECGALPLLPATPAVCLLGFTCVPVFSMSIQISLSLHIILFKLCSVQLQASSQTITSFSNAQAFENL</sequence>
<reference evidence="1" key="2">
    <citation type="submission" date="2013-05" db="EMBL/GenBank/DDBJ databases">
        <authorList>
            <person name="Carter J.-M."/>
            <person name="Baker S.C."/>
            <person name="Pink R."/>
            <person name="Carter D.R.F."/>
            <person name="Collins A."/>
            <person name="Tomlin J."/>
            <person name="Gibbs M."/>
            <person name="Breuker C.J."/>
        </authorList>
    </citation>
    <scope>NUCLEOTIDE SEQUENCE</scope>
    <source>
        <tissue evidence="1">Ovary</tissue>
    </source>
</reference>
<proteinExistence type="predicted"/>
<organism evidence="1">
    <name type="scientific">Pararge aegeria</name>
    <name type="common">speckled wood butterfly</name>
    <dbReference type="NCBI Taxonomy" id="116150"/>
    <lineage>
        <taxon>Eukaryota</taxon>
        <taxon>Metazoa</taxon>
        <taxon>Ecdysozoa</taxon>
        <taxon>Arthropoda</taxon>
        <taxon>Hexapoda</taxon>
        <taxon>Insecta</taxon>
        <taxon>Pterygota</taxon>
        <taxon>Neoptera</taxon>
        <taxon>Endopterygota</taxon>
        <taxon>Lepidoptera</taxon>
        <taxon>Glossata</taxon>
        <taxon>Ditrysia</taxon>
        <taxon>Papilionoidea</taxon>
        <taxon>Nymphalidae</taxon>
        <taxon>Satyrinae</taxon>
        <taxon>Satyrini</taxon>
        <taxon>Parargina</taxon>
        <taxon>Pararge</taxon>
    </lineage>
</organism>
<name>S4PS35_9NEOP</name>
<protein>
    <submittedName>
        <fullName evidence="1">Uncharacterized protein</fullName>
    </submittedName>
</protein>
<evidence type="ECO:0000313" key="1">
    <source>
        <dbReference type="EMBL" id="JAA92290.1"/>
    </source>
</evidence>
<dbReference type="AlphaFoldDB" id="S4PS35"/>
<accession>S4PS35</accession>
<dbReference type="EMBL" id="GAIX01000270">
    <property type="protein sequence ID" value="JAA92290.1"/>
    <property type="molecule type" value="Transcribed_RNA"/>
</dbReference>